<sequence length="310" mass="35096">MKSLATWPLLFIFILLNFVPTAQAGMPLLSPEQTIRQVYQPYTGDTAYAKFDPSSFSARLRQAITLDEKLTLPGDGNWLDADPLCNCQDFQHLVLENVTVEQKYAGHADAKVRFRPFSDNPETVSQTLRLVAEGNRWVVDDIISNENSLYHSLNSNNQQTLAALAAMQREQPQDYVRALFEHLNDATWPWTWVVSDDYRQAVEIYEQAAFHTDTDKTHDWQYLYANPLCNCDATKFVSLNALKVVEHTATSARVQVKLMLGNNSQQSSFSQVLNLQRIEGDFTVADVVRPQEGSLLAQMRATTSKMEKGN</sequence>
<feature type="domain" description="DUF3828" evidence="2">
    <location>
        <begin position="31"/>
        <end position="145"/>
    </location>
</feature>
<dbReference type="AlphaFoldDB" id="A0AA95JV10"/>
<keyword evidence="1" id="KW-0732">Signal</keyword>
<feature type="chain" id="PRO_5041722695" evidence="1">
    <location>
        <begin position="25"/>
        <end position="310"/>
    </location>
</feature>
<organism evidence="3 4">
    <name type="scientific">Kluyvera intermedia</name>
    <name type="common">Enterobacter intermedius</name>
    <dbReference type="NCBI Taxonomy" id="61648"/>
    <lineage>
        <taxon>Bacteria</taxon>
        <taxon>Pseudomonadati</taxon>
        <taxon>Pseudomonadota</taxon>
        <taxon>Gammaproteobacteria</taxon>
        <taxon>Enterobacterales</taxon>
        <taxon>Enterobacteriaceae</taxon>
        <taxon>Kluyvera</taxon>
    </lineage>
</organism>
<dbReference type="Gene3D" id="3.10.450.50">
    <property type="match status" value="1"/>
</dbReference>
<dbReference type="RefSeq" id="WP_280557428.1">
    <property type="nucleotide sequence ID" value="NZ_CP123488.1"/>
</dbReference>
<dbReference type="Proteomes" id="UP001177527">
    <property type="component" value="Chromosome"/>
</dbReference>
<evidence type="ECO:0000313" key="3">
    <source>
        <dbReference type="EMBL" id="WGL56837.1"/>
    </source>
</evidence>
<evidence type="ECO:0000256" key="1">
    <source>
        <dbReference type="SAM" id="SignalP"/>
    </source>
</evidence>
<name>A0AA95JV10_KLUIN</name>
<evidence type="ECO:0000259" key="2">
    <source>
        <dbReference type="Pfam" id="PF12883"/>
    </source>
</evidence>
<dbReference type="Pfam" id="PF12883">
    <property type="entry name" value="DUF3828"/>
    <property type="match status" value="1"/>
</dbReference>
<gene>
    <name evidence="3" type="ORF">QBD33_03220</name>
</gene>
<dbReference type="EMBL" id="CP123488">
    <property type="protein sequence ID" value="WGL56837.1"/>
    <property type="molecule type" value="Genomic_DNA"/>
</dbReference>
<protein>
    <submittedName>
        <fullName evidence="3">DUF3828 domain-containing protein</fullName>
    </submittedName>
</protein>
<evidence type="ECO:0000313" key="4">
    <source>
        <dbReference type="Proteomes" id="UP001177527"/>
    </source>
</evidence>
<reference evidence="3" key="1">
    <citation type="submission" date="2023-04" db="EMBL/GenBank/DDBJ databases">
        <title>APH(3)-Id, a novel chromosomal aminoglycoside phosphotransferase, identified from an environmental isolate of Kluyvera intermedia DW18.</title>
        <authorList>
            <person name="Sha Y."/>
        </authorList>
    </citation>
    <scope>NUCLEOTIDE SEQUENCE</scope>
    <source>
        <strain evidence="3">DW18</strain>
    </source>
</reference>
<proteinExistence type="predicted"/>
<accession>A0AA95JV10</accession>
<dbReference type="InterPro" id="IPR024289">
    <property type="entry name" value="DUF3828"/>
</dbReference>
<feature type="signal peptide" evidence="1">
    <location>
        <begin position="1"/>
        <end position="24"/>
    </location>
</feature>